<evidence type="ECO:0000256" key="9">
    <source>
        <dbReference type="ARBA" id="ARBA00049534"/>
    </source>
</evidence>
<keyword evidence="6 10" id="KW-0368">Histidine biosynthesis</keyword>
<dbReference type="NCBIfam" id="TIGR01855">
    <property type="entry name" value="IMP_synth_hisH"/>
    <property type="match status" value="1"/>
</dbReference>
<dbReference type="Proteomes" id="UP000236284">
    <property type="component" value="Unassembled WGS sequence"/>
</dbReference>
<feature type="active site" description="Nucleophile" evidence="10">
    <location>
        <position position="79"/>
    </location>
</feature>
<keyword evidence="3 10" id="KW-0028">Amino-acid biosynthesis</keyword>
<reference evidence="12 13" key="1">
    <citation type="submission" date="2017-06" db="EMBL/GenBank/DDBJ databases">
        <title>Genome variation in co-occurring toxic Cylindrospermopsis raciborskii strains determines phenotypic plasticity.</title>
        <authorList>
            <person name="Willis A."/>
            <person name="Woodhouse J."/>
            <person name="Ongley S."/>
            <person name="Jex A."/>
            <person name="Burford M."/>
            <person name="Neilan B."/>
        </authorList>
    </citation>
    <scope>NUCLEOTIDE SEQUENCE [LARGE SCALE GENOMIC DNA]</scope>
    <source>
        <strain evidence="12 13">C07</strain>
    </source>
</reference>
<evidence type="ECO:0000256" key="3">
    <source>
        <dbReference type="ARBA" id="ARBA00022605"/>
    </source>
</evidence>
<feature type="domain" description="Glutamine amidotransferase" evidence="11">
    <location>
        <begin position="4"/>
        <end position="199"/>
    </location>
</feature>
<comment type="caution">
    <text evidence="12">The sequence shown here is derived from an EMBL/GenBank/DDBJ whole genome shotgun (WGS) entry which is preliminary data.</text>
</comment>
<dbReference type="PANTHER" id="PTHR42701:SF1">
    <property type="entry name" value="IMIDAZOLE GLYCEROL PHOSPHATE SYNTHASE SUBUNIT HISH"/>
    <property type="match status" value="1"/>
</dbReference>
<dbReference type="PANTHER" id="PTHR42701">
    <property type="entry name" value="IMIDAZOLE GLYCEROL PHOSPHATE SYNTHASE SUBUNIT HISH"/>
    <property type="match status" value="1"/>
</dbReference>
<comment type="catalytic activity">
    <reaction evidence="8 10">
        <text>5-[(5-phospho-1-deoxy-D-ribulos-1-ylimino)methylamino]-1-(5-phospho-beta-D-ribosyl)imidazole-4-carboxamide + L-glutamine = D-erythro-1-(imidazol-4-yl)glycerol 3-phosphate + 5-amino-1-(5-phospho-beta-D-ribosyl)imidazole-4-carboxamide + L-glutamate + H(+)</text>
        <dbReference type="Rhea" id="RHEA:24793"/>
        <dbReference type="ChEBI" id="CHEBI:15378"/>
        <dbReference type="ChEBI" id="CHEBI:29985"/>
        <dbReference type="ChEBI" id="CHEBI:58278"/>
        <dbReference type="ChEBI" id="CHEBI:58359"/>
        <dbReference type="ChEBI" id="CHEBI:58475"/>
        <dbReference type="ChEBI" id="CHEBI:58525"/>
        <dbReference type="EC" id="4.3.2.10"/>
    </reaction>
</comment>
<keyword evidence="5 10" id="KW-0315">Glutamine amidotransferase</keyword>
<dbReference type="Pfam" id="PF00117">
    <property type="entry name" value="GATase"/>
    <property type="match status" value="1"/>
</dbReference>
<keyword evidence="7 10" id="KW-0456">Lyase</keyword>
<keyword evidence="10" id="KW-0963">Cytoplasm</keyword>
<evidence type="ECO:0000256" key="6">
    <source>
        <dbReference type="ARBA" id="ARBA00023102"/>
    </source>
</evidence>
<evidence type="ECO:0000259" key="11">
    <source>
        <dbReference type="Pfam" id="PF00117"/>
    </source>
</evidence>
<dbReference type="HAMAP" id="MF_00278">
    <property type="entry name" value="HisH"/>
    <property type="match status" value="1"/>
</dbReference>
<comment type="subunit">
    <text evidence="2 10">Heterodimer of HisH and HisF.</text>
</comment>
<comment type="catalytic activity">
    <reaction evidence="9 10">
        <text>L-glutamine + H2O = L-glutamate + NH4(+)</text>
        <dbReference type="Rhea" id="RHEA:15889"/>
        <dbReference type="ChEBI" id="CHEBI:15377"/>
        <dbReference type="ChEBI" id="CHEBI:28938"/>
        <dbReference type="ChEBI" id="CHEBI:29985"/>
        <dbReference type="ChEBI" id="CHEBI:58359"/>
        <dbReference type="EC" id="3.5.1.2"/>
    </reaction>
</comment>
<keyword evidence="4 10" id="KW-0378">Hydrolase</keyword>
<evidence type="ECO:0000313" key="12">
    <source>
        <dbReference type="EMBL" id="PNJ96003.1"/>
    </source>
</evidence>
<dbReference type="SUPFAM" id="SSF52317">
    <property type="entry name" value="Class I glutamine amidotransferase-like"/>
    <property type="match status" value="1"/>
</dbReference>
<name>A0ABX4WKG0_9CYAN</name>
<proteinExistence type="inferred from homology"/>
<evidence type="ECO:0000256" key="5">
    <source>
        <dbReference type="ARBA" id="ARBA00022962"/>
    </source>
</evidence>
<dbReference type="CDD" id="cd01748">
    <property type="entry name" value="GATase1_IGP_Synthase"/>
    <property type="match status" value="1"/>
</dbReference>
<dbReference type="EC" id="4.3.2.10" evidence="10"/>
<evidence type="ECO:0000313" key="13">
    <source>
        <dbReference type="Proteomes" id="UP000236284"/>
    </source>
</evidence>
<sequence>MIVIINSGLGNIASVWNMIRKVGGQAIISDQKEDILKASKLILPGVGAFDHGINQLKSLDLLSLIHDQALGGIPLLGICLGMQLLSRGSEEGNLPGLGLIDAEFHRFSFPNPCQLRVPHVGWNIIKVKKTTPLLVDNQEEQRFYFTHSYHAVCSRETDILTYTEYGYAFPSSYADGNIYGVQFHPEKSHRFGMGLMKNFVEM</sequence>
<dbReference type="InterPro" id="IPR017926">
    <property type="entry name" value="GATASE"/>
</dbReference>
<evidence type="ECO:0000256" key="1">
    <source>
        <dbReference type="ARBA" id="ARBA00005091"/>
    </source>
</evidence>
<keyword evidence="13" id="KW-1185">Reference proteome</keyword>
<dbReference type="PIRSF" id="PIRSF000495">
    <property type="entry name" value="Amidotransf_hisH"/>
    <property type="match status" value="1"/>
</dbReference>
<accession>A0ABX4WKG0</accession>
<dbReference type="InterPro" id="IPR010139">
    <property type="entry name" value="Imidazole-glycPsynth_HisH"/>
</dbReference>
<dbReference type="EMBL" id="NJHS01000080">
    <property type="protein sequence ID" value="PNJ96003.1"/>
    <property type="molecule type" value="Genomic_DNA"/>
</dbReference>
<feature type="active site" evidence="10">
    <location>
        <position position="186"/>
    </location>
</feature>
<dbReference type="PROSITE" id="PS51273">
    <property type="entry name" value="GATASE_TYPE_1"/>
    <property type="match status" value="1"/>
</dbReference>
<organism evidence="12 13">
    <name type="scientific">Cylindrospermopsis raciborskii C07</name>
    <dbReference type="NCBI Taxonomy" id="2014886"/>
    <lineage>
        <taxon>Bacteria</taxon>
        <taxon>Bacillati</taxon>
        <taxon>Cyanobacteriota</taxon>
        <taxon>Cyanophyceae</taxon>
        <taxon>Nostocales</taxon>
        <taxon>Aphanizomenonaceae</taxon>
        <taxon>Cylindrospermopsis</taxon>
    </lineage>
</organism>
<comment type="subcellular location">
    <subcellularLocation>
        <location evidence="10">Cytoplasm</location>
    </subcellularLocation>
</comment>
<evidence type="ECO:0000256" key="8">
    <source>
        <dbReference type="ARBA" id="ARBA00047838"/>
    </source>
</evidence>
<feature type="active site" evidence="10">
    <location>
        <position position="184"/>
    </location>
</feature>
<evidence type="ECO:0000256" key="4">
    <source>
        <dbReference type="ARBA" id="ARBA00022801"/>
    </source>
</evidence>
<evidence type="ECO:0000256" key="7">
    <source>
        <dbReference type="ARBA" id="ARBA00023239"/>
    </source>
</evidence>
<evidence type="ECO:0000256" key="2">
    <source>
        <dbReference type="ARBA" id="ARBA00011152"/>
    </source>
</evidence>
<gene>
    <name evidence="10 12" type="primary">hisH</name>
    <name evidence="12" type="ORF">CEP15_11075</name>
</gene>
<comment type="pathway">
    <text evidence="1 10">Amino-acid biosynthesis; L-histidine biosynthesis; L-histidine from 5-phospho-alpha-D-ribose 1-diphosphate: step 5/9.</text>
</comment>
<dbReference type="EC" id="3.5.1.2" evidence="10"/>
<comment type="function">
    <text evidence="10">IGPS catalyzes the conversion of PRFAR and glutamine to IGP, AICAR and glutamate. The HisH subunit catalyzes the hydrolysis of glutamine to glutamate and ammonia as part of the synthesis of IGP and AICAR. The resulting ammonia molecule is channeled to the active site of HisF.</text>
</comment>
<dbReference type="InterPro" id="IPR029062">
    <property type="entry name" value="Class_I_gatase-like"/>
</dbReference>
<evidence type="ECO:0000256" key="10">
    <source>
        <dbReference type="HAMAP-Rule" id="MF_00278"/>
    </source>
</evidence>
<dbReference type="Gene3D" id="3.40.50.880">
    <property type="match status" value="1"/>
</dbReference>
<dbReference type="RefSeq" id="WP_102938859.1">
    <property type="nucleotide sequence ID" value="NZ_NJHS01000080.1"/>
</dbReference>
<protein>
    <recommendedName>
        <fullName evidence="10">Imidazole glycerol phosphate synthase subunit HisH</fullName>
        <ecNumber evidence="10">4.3.2.10</ecNumber>
    </recommendedName>
    <alternativeName>
        <fullName evidence="10">IGP synthase glutaminase subunit</fullName>
        <ecNumber evidence="10">3.5.1.2</ecNumber>
    </alternativeName>
    <alternativeName>
        <fullName evidence="10">IGP synthase subunit HisH</fullName>
    </alternativeName>
    <alternativeName>
        <fullName evidence="10">ImGP synthase subunit HisH</fullName>
        <shortName evidence="10">IGPS subunit HisH</shortName>
    </alternativeName>
</protein>